<dbReference type="Gene3D" id="2.60.120.260">
    <property type="entry name" value="Galactose-binding domain-like"/>
    <property type="match status" value="1"/>
</dbReference>
<keyword evidence="2" id="KW-0378">Hydrolase</keyword>
<dbReference type="GO" id="GO:0005975">
    <property type="term" value="P:carbohydrate metabolic process"/>
    <property type="evidence" value="ECO:0007669"/>
    <property type="project" value="InterPro"/>
</dbReference>
<feature type="active site" description="Proton acceptor" evidence="4">
    <location>
        <position position="47"/>
    </location>
</feature>
<dbReference type="RefSeq" id="WP_068661101.1">
    <property type="nucleotide sequence ID" value="NZ_CP017770.1"/>
</dbReference>
<dbReference type="InterPro" id="IPR023296">
    <property type="entry name" value="Glyco_hydro_beta-prop_sf"/>
</dbReference>
<name>A0A167AVR0_9BACL</name>
<evidence type="ECO:0000256" key="4">
    <source>
        <dbReference type="PIRSR" id="PIRSR606710-1"/>
    </source>
</evidence>
<dbReference type="GO" id="GO:0004553">
    <property type="term" value="F:hydrolase activity, hydrolyzing O-glycosyl compounds"/>
    <property type="evidence" value="ECO:0007669"/>
    <property type="project" value="InterPro"/>
</dbReference>
<feature type="site" description="Important for catalytic activity, responsible for pKa modulation of the active site Glu and correct orientation of both the proton donor and substrate" evidence="5">
    <location>
        <position position="143"/>
    </location>
</feature>
<evidence type="ECO:0008006" key="9">
    <source>
        <dbReference type="Google" id="ProtNLM"/>
    </source>
</evidence>
<dbReference type="SUPFAM" id="SSF49785">
    <property type="entry name" value="Galactose-binding domain-like"/>
    <property type="match status" value="1"/>
</dbReference>
<organism evidence="7 8">
    <name type="scientific">Paenibacillus crassostreae</name>
    <dbReference type="NCBI Taxonomy" id="1763538"/>
    <lineage>
        <taxon>Bacteria</taxon>
        <taxon>Bacillati</taxon>
        <taxon>Bacillota</taxon>
        <taxon>Bacilli</taxon>
        <taxon>Bacillales</taxon>
        <taxon>Paenibacillaceae</taxon>
        <taxon>Paenibacillus</taxon>
    </lineage>
</organism>
<evidence type="ECO:0000256" key="3">
    <source>
        <dbReference type="ARBA" id="ARBA00023295"/>
    </source>
</evidence>
<keyword evidence="6" id="KW-0732">Signal</keyword>
<dbReference type="Gene3D" id="2.60.120.560">
    <property type="entry name" value="Exo-inulinase, domain 1"/>
    <property type="match status" value="2"/>
</dbReference>
<evidence type="ECO:0000256" key="5">
    <source>
        <dbReference type="PIRSR" id="PIRSR606710-2"/>
    </source>
</evidence>
<keyword evidence="3" id="KW-0326">Glycosidase</keyword>
<feature type="chain" id="PRO_5007883856" description="Glycoside hydrolase" evidence="6">
    <location>
        <begin position="25"/>
        <end position="836"/>
    </location>
</feature>
<dbReference type="EMBL" id="LSFN01000039">
    <property type="protein sequence ID" value="OAB71488.1"/>
    <property type="molecule type" value="Genomic_DNA"/>
</dbReference>
<dbReference type="AlphaFoldDB" id="A0A167AVR0"/>
<evidence type="ECO:0000313" key="8">
    <source>
        <dbReference type="Proteomes" id="UP000077134"/>
    </source>
</evidence>
<dbReference type="PANTHER" id="PTHR42812:SF12">
    <property type="entry name" value="BETA-XYLOSIDASE-RELATED"/>
    <property type="match status" value="1"/>
</dbReference>
<dbReference type="Proteomes" id="UP000077134">
    <property type="component" value="Unassembled WGS sequence"/>
</dbReference>
<dbReference type="SUPFAM" id="SSF75005">
    <property type="entry name" value="Arabinanase/levansucrase/invertase"/>
    <property type="match status" value="1"/>
</dbReference>
<reference evidence="7 8" key="1">
    <citation type="submission" date="2016-02" db="EMBL/GenBank/DDBJ databases">
        <title>Paenibacillus sp. LPB0068, isolated from Crassostrea gigas.</title>
        <authorList>
            <person name="Shin S.-K."/>
            <person name="Yi H."/>
        </authorList>
    </citation>
    <scope>NUCLEOTIDE SEQUENCE [LARGE SCALE GENOMIC DNA]</scope>
    <source>
        <strain evidence="7 8">LPB0068</strain>
    </source>
</reference>
<gene>
    <name evidence="7" type="ORF">PNBC_19515</name>
</gene>
<comment type="caution">
    <text evidence="7">The sequence shown here is derived from an EMBL/GenBank/DDBJ whole genome shotgun (WGS) entry which is preliminary data.</text>
</comment>
<dbReference type="CDD" id="cd08991">
    <property type="entry name" value="GH43_HoAraf43-like"/>
    <property type="match status" value="1"/>
</dbReference>
<evidence type="ECO:0000256" key="2">
    <source>
        <dbReference type="ARBA" id="ARBA00022801"/>
    </source>
</evidence>
<dbReference type="PROSITE" id="PS51257">
    <property type="entry name" value="PROKAR_LIPOPROTEIN"/>
    <property type="match status" value="1"/>
</dbReference>
<dbReference type="Pfam" id="PF04616">
    <property type="entry name" value="Glyco_hydro_43"/>
    <property type="match status" value="1"/>
</dbReference>
<dbReference type="PANTHER" id="PTHR42812">
    <property type="entry name" value="BETA-XYLOSIDASE"/>
    <property type="match status" value="1"/>
</dbReference>
<feature type="active site" description="Proton donor" evidence="4">
    <location>
        <position position="191"/>
    </location>
</feature>
<sequence>MRFGKWLVIVILLLAAGACSPVEQEPTRTWSNPMSLPDEWEEYGLGDPFIFSFNGYYYLYVSTRDTDAGVKVWSSPDLMDWTYRGLCTEDPVTTAAYAPEVRYWNGKFYMYTSPAGNGHYVLESETPVGPFRVVTDNFGRTIDASTFVDDDGTWYFYYAGTGGIDAAPMDSPLSVTATGAPTGAFMDGWTEGATVFKRNGLYYMTYTGNHVFSNGYRINAAVSESPLGPFKPFEENPVLVRTEGKTVGLGHNSLVTGPDLDSTYMIYHNLEGPGIVGPLRHMNMDRLFWDGNRFSVAGPTDTPQPAPALPVFFDRFERDKLGKAWLESGKGNWSIDRDKGAVVQAGDTTGPAMIRTKSETESGFTAEFYLRAESEAKAESRIGAVFSYKDEKNYGAVWLNPKLGRMELTERSGGTDHILGEADLPKDFDYSQWHKIRIEHAPVGNVGNANLHVYIDEMQKYAGSSATGGGAIGYAAVGLDVCFGYVAYNNDVNGSSDGRYYQPLPGQVQAVHFEEGKEGKTYGVTQEADVDASSPYRPGTMSMESDGNDGYVLSGLLAGDWANYLVNTGESAPYSIRFRIRPLSESVAFQLVDQDNREIAGFSAAKEEAGEWQTVSSGEIMLPAGQQRWKLKITGGTLDLDWFRVERYQSVEKWEDNFDDGNDFGWTRFEGMWSVKDGELRASSVSPAKSLTGEPGWSDYSVQADLQRMENEGRAGLLVRATEPANGLDQNQNRSDFVRGYYIYADAEGLHLDKINYGIIPLKSVAWGTNAPGVDGKFHLKVSVRGATIEVYTGNSSESVLSYTDRSASPFLQGRIGLQSEDVAVRIDRIGVDPLH</sequence>
<evidence type="ECO:0000256" key="6">
    <source>
        <dbReference type="SAM" id="SignalP"/>
    </source>
</evidence>
<evidence type="ECO:0000313" key="7">
    <source>
        <dbReference type="EMBL" id="OAB71488.1"/>
    </source>
</evidence>
<comment type="similarity">
    <text evidence="1">Belongs to the glycosyl hydrolase 43 family.</text>
</comment>
<dbReference type="InterPro" id="IPR051795">
    <property type="entry name" value="Glycosyl_Hydrlase_43"/>
</dbReference>
<accession>A0A167AVR0</accession>
<dbReference type="InterPro" id="IPR006710">
    <property type="entry name" value="Glyco_hydro_43"/>
</dbReference>
<proteinExistence type="inferred from homology"/>
<dbReference type="InterPro" id="IPR008979">
    <property type="entry name" value="Galactose-bd-like_sf"/>
</dbReference>
<dbReference type="KEGG" id="pcx:LPB68_16645"/>
<dbReference type="STRING" id="1763538.LPB68_16645"/>
<dbReference type="OrthoDB" id="9801455at2"/>
<feature type="signal peptide" evidence="6">
    <location>
        <begin position="1"/>
        <end position="24"/>
    </location>
</feature>
<dbReference type="Gene3D" id="2.115.10.20">
    <property type="entry name" value="Glycosyl hydrolase domain, family 43"/>
    <property type="match status" value="1"/>
</dbReference>
<keyword evidence="8" id="KW-1185">Reference proteome</keyword>
<evidence type="ECO:0000256" key="1">
    <source>
        <dbReference type="ARBA" id="ARBA00009865"/>
    </source>
</evidence>
<protein>
    <recommendedName>
        <fullName evidence="9">Glycoside hydrolase</fullName>
    </recommendedName>
</protein>